<dbReference type="EMBL" id="HACA01000125">
    <property type="protein sequence ID" value="CDW17486.1"/>
    <property type="molecule type" value="Transcribed_RNA"/>
</dbReference>
<dbReference type="AlphaFoldDB" id="A0A0K2SW37"/>
<feature type="non-terminal residue" evidence="1">
    <location>
        <position position="1"/>
    </location>
</feature>
<reference evidence="1" key="1">
    <citation type="submission" date="2014-05" db="EMBL/GenBank/DDBJ databases">
        <authorList>
            <person name="Chronopoulou M."/>
        </authorList>
    </citation>
    <scope>NUCLEOTIDE SEQUENCE</scope>
    <source>
        <tissue evidence="1">Whole organism</tissue>
    </source>
</reference>
<sequence>LQLYTIIRLTVIIIKFPNALNYQWQYLCHFLCRYLTFLSRDTLLCGRGRTGCIW</sequence>
<accession>A0A0K2SW37</accession>
<organism evidence="1">
    <name type="scientific">Lepeophtheirus salmonis</name>
    <name type="common">Salmon louse</name>
    <name type="synonym">Caligus salmonis</name>
    <dbReference type="NCBI Taxonomy" id="72036"/>
    <lineage>
        <taxon>Eukaryota</taxon>
        <taxon>Metazoa</taxon>
        <taxon>Ecdysozoa</taxon>
        <taxon>Arthropoda</taxon>
        <taxon>Crustacea</taxon>
        <taxon>Multicrustacea</taxon>
        <taxon>Hexanauplia</taxon>
        <taxon>Copepoda</taxon>
        <taxon>Siphonostomatoida</taxon>
        <taxon>Caligidae</taxon>
        <taxon>Lepeophtheirus</taxon>
    </lineage>
</organism>
<name>A0A0K2SW37_LEPSM</name>
<proteinExistence type="predicted"/>
<protein>
    <submittedName>
        <fullName evidence="1">Uncharacterized protein</fullName>
    </submittedName>
</protein>
<evidence type="ECO:0000313" key="1">
    <source>
        <dbReference type="EMBL" id="CDW17486.1"/>
    </source>
</evidence>